<feature type="transmembrane region" description="Helical" evidence="18">
    <location>
        <begin position="144"/>
        <end position="161"/>
    </location>
</feature>
<evidence type="ECO:0000256" key="13">
    <source>
        <dbReference type="ARBA" id="ARBA00023136"/>
    </source>
</evidence>
<dbReference type="Proteomes" id="UP000261620">
    <property type="component" value="Unplaced"/>
</dbReference>
<keyword evidence="9" id="KW-0726">Sexual differentiation</keyword>
<feature type="transmembrane region" description="Helical" evidence="18">
    <location>
        <begin position="7"/>
        <end position="24"/>
    </location>
</feature>
<protein>
    <recommendedName>
        <fullName evidence="18">3-oxo-5alpha-steroid 4-dehydrogenase (NADP(+))</fullName>
        <ecNumber evidence="18">1.3.1.22</ecNumber>
    </recommendedName>
</protein>
<evidence type="ECO:0000259" key="19">
    <source>
        <dbReference type="Pfam" id="PF02544"/>
    </source>
</evidence>
<comment type="function">
    <text evidence="14">Converts testosterone (T) into 5-alpha-dihydrotestosterone (DHT) and progesterone or corticosterone into their corresponding 5-alpha-3-oxosteroids. It plays a central role in sexual differentiation and androgen physiology.</text>
</comment>
<feature type="transmembrane region" description="Helical" evidence="18">
    <location>
        <begin position="105"/>
        <end position="123"/>
    </location>
</feature>
<keyword evidence="10 18" id="KW-1133">Transmembrane helix</keyword>
<evidence type="ECO:0000256" key="16">
    <source>
        <dbReference type="ARBA" id="ARBA00048292"/>
    </source>
</evidence>
<evidence type="ECO:0000256" key="3">
    <source>
        <dbReference type="ARBA" id="ARBA00007742"/>
    </source>
</evidence>
<reference evidence="20" key="1">
    <citation type="submission" date="2025-08" db="UniProtKB">
        <authorList>
            <consortium name="Ensembl"/>
        </authorList>
    </citation>
    <scope>IDENTIFICATION</scope>
</reference>
<accession>A0A3Q3VYN4</accession>
<dbReference type="OMA" id="PEEWYTD"/>
<dbReference type="PANTHER" id="PTHR10556">
    <property type="entry name" value="3-OXO-5-ALPHA-STEROID 4-DEHYDROGENASE"/>
    <property type="match status" value="1"/>
</dbReference>
<comment type="catalytic activity">
    <reaction evidence="17">
        <text>17beta-hydroxy-5alpha-androstan-3-one + NADP(+) = testosterone + NADPH + H(+)</text>
        <dbReference type="Rhea" id="RHEA:50820"/>
        <dbReference type="ChEBI" id="CHEBI:15378"/>
        <dbReference type="ChEBI" id="CHEBI:16330"/>
        <dbReference type="ChEBI" id="CHEBI:17347"/>
        <dbReference type="ChEBI" id="CHEBI:57783"/>
        <dbReference type="ChEBI" id="CHEBI:58349"/>
        <dbReference type="EC" id="1.3.1.22"/>
    </reaction>
    <physiologicalReaction direction="right-to-left" evidence="17">
        <dbReference type="Rhea" id="RHEA:50822"/>
    </physiologicalReaction>
</comment>
<name>A0A3Q3VYN4_MOLML</name>
<evidence type="ECO:0000256" key="9">
    <source>
        <dbReference type="ARBA" id="ARBA00022928"/>
    </source>
</evidence>
<dbReference type="FunFam" id="1.20.120.1630:FF:000002">
    <property type="entry name" value="Steroid 5 alpha-reductase 1"/>
    <property type="match status" value="1"/>
</dbReference>
<evidence type="ECO:0000256" key="12">
    <source>
        <dbReference type="ARBA" id="ARBA00023098"/>
    </source>
</evidence>
<evidence type="ECO:0000256" key="4">
    <source>
        <dbReference type="ARBA" id="ARBA00022692"/>
    </source>
</evidence>
<evidence type="ECO:0000256" key="8">
    <source>
        <dbReference type="ARBA" id="ARBA00022857"/>
    </source>
</evidence>
<dbReference type="STRING" id="94237.ENSMMOP00000001254"/>
<keyword evidence="11" id="KW-0560">Oxidoreductase</keyword>
<feature type="transmembrane region" description="Helical" evidence="18">
    <location>
        <begin position="199"/>
        <end position="222"/>
    </location>
</feature>
<keyword evidence="7" id="KW-0492">Microsome</keyword>
<evidence type="ECO:0000256" key="10">
    <source>
        <dbReference type="ARBA" id="ARBA00022989"/>
    </source>
</evidence>
<dbReference type="InterPro" id="IPR039357">
    <property type="entry name" value="SRD5A/TECR"/>
</dbReference>
<dbReference type="AlphaFoldDB" id="A0A3Q3VYN4"/>
<evidence type="ECO:0000256" key="6">
    <source>
        <dbReference type="ARBA" id="ARBA00022824"/>
    </source>
</evidence>
<evidence type="ECO:0000256" key="14">
    <source>
        <dbReference type="ARBA" id="ARBA00045549"/>
    </source>
</evidence>
<dbReference type="GO" id="GO:0030154">
    <property type="term" value="P:cell differentiation"/>
    <property type="evidence" value="ECO:0007669"/>
    <property type="project" value="UniProtKB-KW"/>
</dbReference>
<dbReference type="Gene3D" id="1.20.120.1630">
    <property type="match status" value="1"/>
</dbReference>
<keyword evidence="21" id="KW-1185">Reference proteome</keyword>
<organism evidence="20 21">
    <name type="scientific">Mola mola</name>
    <name type="common">Ocean sunfish</name>
    <name type="synonym">Tetraodon mola</name>
    <dbReference type="NCBI Taxonomy" id="94237"/>
    <lineage>
        <taxon>Eukaryota</taxon>
        <taxon>Metazoa</taxon>
        <taxon>Chordata</taxon>
        <taxon>Craniata</taxon>
        <taxon>Vertebrata</taxon>
        <taxon>Euteleostomi</taxon>
        <taxon>Actinopterygii</taxon>
        <taxon>Neopterygii</taxon>
        <taxon>Teleostei</taxon>
        <taxon>Neoteleostei</taxon>
        <taxon>Acanthomorphata</taxon>
        <taxon>Eupercaria</taxon>
        <taxon>Tetraodontiformes</taxon>
        <taxon>Molidae</taxon>
        <taxon>Mola</taxon>
    </lineage>
</organism>
<keyword evidence="6" id="KW-0256">Endoplasmic reticulum</keyword>
<dbReference type="Ensembl" id="ENSMMOT00000001282.1">
    <property type="protein sequence ID" value="ENSMMOP00000001254.1"/>
    <property type="gene ID" value="ENSMMOG00000001070.1"/>
</dbReference>
<evidence type="ECO:0000256" key="15">
    <source>
        <dbReference type="ARBA" id="ARBA00048164"/>
    </source>
</evidence>
<evidence type="ECO:0000313" key="21">
    <source>
        <dbReference type="Proteomes" id="UP000261620"/>
    </source>
</evidence>
<dbReference type="EC" id="1.3.1.22" evidence="18"/>
<dbReference type="GO" id="GO:0047751">
    <property type="term" value="F:3-oxo-5-alpha-steroid 4-dehydrogenase (NADP+) activity"/>
    <property type="evidence" value="ECO:0007669"/>
    <property type="project" value="UniProtKB-EC"/>
</dbReference>
<dbReference type="PIRSF" id="PIRSF015596">
    <property type="entry name" value="5_alpha-SR2"/>
    <property type="match status" value="1"/>
</dbReference>
<keyword evidence="12" id="KW-0443">Lipid metabolism</keyword>
<evidence type="ECO:0000313" key="20">
    <source>
        <dbReference type="Ensembl" id="ENSMMOP00000001254.1"/>
    </source>
</evidence>
<dbReference type="GO" id="GO:0006702">
    <property type="term" value="P:androgen biosynthetic process"/>
    <property type="evidence" value="ECO:0007669"/>
    <property type="project" value="UniProtKB-ARBA"/>
</dbReference>
<evidence type="ECO:0000256" key="11">
    <source>
        <dbReference type="ARBA" id="ARBA00023002"/>
    </source>
</evidence>
<keyword evidence="8" id="KW-0521">NADP</keyword>
<dbReference type="Pfam" id="PF02544">
    <property type="entry name" value="Steroid_dh"/>
    <property type="match status" value="1"/>
</dbReference>
<comment type="subcellular location">
    <subcellularLocation>
        <location evidence="2">Endoplasmic reticulum membrane</location>
        <topology evidence="2">Multi-pass membrane protein</topology>
    </subcellularLocation>
    <subcellularLocation>
        <location evidence="1">Microsome membrane</location>
        <topology evidence="1">Multi-pass membrane protein</topology>
    </subcellularLocation>
</comment>
<keyword evidence="4 18" id="KW-0812">Transmembrane</keyword>
<evidence type="ECO:0000256" key="1">
    <source>
        <dbReference type="ARBA" id="ARBA00004154"/>
    </source>
</evidence>
<dbReference type="InterPro" id="IPR016636">
    <property type="entry name" value="3-oxo-5-alpha-steroid_4-DH"/>
</dbReference>
<evidence type="ECO:0000256" key="18">
    <source>
        <dbReference type="PIRNR" id="PIRNR015596"/>
    </source>
</evidence>
<proteinExistence type="inferred from homology"/>
<dbReference type="GO" id="GO:0005789">
    <property type="term" value="C:endoplasmic reticulum membrane"/>
    <property type="evidence" value="ECO:0007669"/>
    <property type="project" value="UniProtKB-SubCell"/>
</dbReference>
<comment type="catalytic activity">
    <reaction evidence="16">
        <text>5alpha-pregnane-3,20-dione + NADP(+) = progesterone + NADPH + H(+)</text>
        <dbReference type="Rhea" id="RHEA:21952"/>
        <dbReference type="ChEBI" id="CHEBI:15378"/>
        <dbReference type="ChEBI" id="CHEBI:17026"/>
        <dbReference type="ChEBI" id="CHEBI:28952"/>
        <dbReference type="ChEBI" id="CHEBI:57783"/>
        <dbReference type="ChEBI" id="CHEBI:58349"/>
        <dbReference type="EC" id="1.3.1.22"/>
    </reaction>
    <physiologicalReaction direction="right-to-left" evidence="16">
        <dbReference type="Rhea" id="RHEA:21954"/>
    </physiologicalReaction>
</comment>
<dbReference type="PANTHER" id="PTHR10556:SF37">
    <property type="entry name" value="3-OXO-5-ALPHA-STEROID 4-DEHYDROGENASE 2"/>
    <property type="match status" value="1"/>
</dbReference>
<reference evidence="20" key="2">
    <citation type="submission" date="2025-09" db="UniProtKB">
        <authorList>
            <consortium name="Ensembl"/>
        </authorList>
    </citation>
    <scope>IDENTIFICATION</scope>
</reference>
<keyword evidence="13 18" id="KW-0472">Membrane</keyword>
<dbReference type="InterPro" id="IPR001104">
    <property type="entry name" value="3-oxo-5_a-steroid_4-DH_C"/>
</dbReference>
<evidence type="ECO:0000256" key="7">
    <source>
        <dbReference type="ARBA" id="ARBA00022848"/>
    </source>
</evidence>
<evidence type="ECO:0000256" key="2">
    <source>
        <dbReference type="ARBA" id="ARBA00004477"/>
    </source>
</evidence>
<evidence type="ECO:0000256" key="17">
    <source>
        <dbReference type="ARBA" id="ARBA00049397"/>
    </source>
</evidence>
<evidence type="ECO:0000256" key="5">
    <source>
        <dbReference type="ARBA" id="ARBA00022782"/>
    </source>
</evidence>
<comment type="catalytic activity">
    <reaction evidence="15 18">
        <text>a 3-oxo-5alpha-steroid + NADP(+) = a 3-oxo-Delta(4)-steroid + NADPH + H(+)</text>
        <dbReference type="Rhea" id="RHEA:54384"/>
        <dbReference type="ChEBI" id="CHEBI:13601"/>
        <dbReference type="ChEBI" id="CHEBI:15378"/>
        <dbReference type="ChEBI" id="CHEBI:47909"/>
        <dbReference type="ChEBI" id="CHEBI:57783"/>
        <dbReference type="ChEBI" id="CHEBI:58349"/>
        <dbReference type="EC" id="1.3.1.22"/>
    </reaction>
</comment>
<dbReference type="GO" id="GO:0007548">
    <property type="term" value="P:sex differentiation"/>
    <property type="evidence" value="ECO:0007669"/>
    <property type="project" value="UniProtKB-KW"/>
</dbReference>
<feature type="domain" description="3-oxo-5-alpha-steroid 4-dehydrogenase C-terminal" evidence="19">
    <location>
        <begin position="104"/>
        <end position="252"/>
    </location>
</feature>
<keyword evidence="5" id="KW-0221">Differentiation</keyword>
<dbReference type="PROSITE" id="PS50244">
    <property type="entry name" value="S5A_REDUCTASE"/>
    <property type="match status" value="1"/>
</dbReference>
<sequence>MHCHGYLVHYLSLAMILAGLGNLINHKKVQPVYGRYVGSSPPAKVVPARLAWFLQEMPSFLVPLLLMLTWHKPSSTGKYLLLGTFCTHYFQRTFVYSLLSRGKPVPLVVMGSAGLFCSVNGFLQAHYLLHCAHFDDQWSADYRFKTGLVLFYIGMAINIHSDYILRNLRKPGEIDYKIPTEGLFEYVSGANYLGEIMEWFGYAAATWSLPALSFAVFSLCFIGPRAVYHHRFYLEKFKDYPRSRQALIPFIF</sequence>
<comment type="similarity">
    <text evidence="3 18">Belongs to the steroid 5-alpha reductase family.</text>
</comment>